<accession>A0A9N8ES08</accession>
<dbReference type="EMBL" id="CAICTM010001933">
    <property type="protein sequence ID" value="CAB9527062.1"/>
    <property type="molecule type" value="Genomic_DNA"/>
</dbReference>
<gene>
    <name evidence="1" type="ORF">SEMRO_1935_G306360.1</name>
</gene>
<name>A0A9N8ES08_9STRA</name>
<keyword evidence="2" id="KW-1185">Reference proteome</keyword>
<sequence length="394" mass="44762">MDKFESWYNHLRKLVGRRFNSRTLTVGMLPHKKDQLLELLQVWVSRSSFDLLEIAHLLGTLENHTKYARWARCWCCALQNAVRRALTARFHIVSRRFNRAGREVHLRRELPASLLGRIESLVLRERAKLLWTTRQRFAVDADMRTSLQHLQAYVSSAESPWEVPLGLIVPREPHFSSRGDASTAGGGAYCLKLGFWFDVIWSPRTVRGARDLPSNADDFVHINSLEFIVVVLQLAAIVTRLRTLPRNSSCPYFPKGVPAIPVWFGETDNTVSKSWENRATARTSQGQGLVSVYAELLRVAVVHTQCEHLAGVQNIIADDISRNDFSVPLFDRAQQLFLKHPCLRPLDYFLPSPELVQLLTLRLYSRHIPVPCVLPQVLGQFLPVDSTISGSAVL</sequence>
<dbReference type="AlphaFoldDB" id="A0A9N8ES08"/>
<dbReference type="OrthoDB" id="51730at2759"/>
<proteinExistence type="predicted"/>
<dbReference type="Proteomes" id="UP001153069">
    <property type="component" value="Unassembled WGS sequence"/>
</dbReference>
<reference evidence="1" key="1">
    <citation type="submission" date="2020-06" db="EMBL/GenBank/DDBJ databases">
        <authorList>
            <consortium name="Plant Systems Biology data submission"/>
        </authorList>
    </citation>
    <scope>NUCLEOTIDE SEQUENCE</scope>
    <source>
        <strain evidence="1">D6</strain>
    </source>
</reference>
<comment type="caution">
    <text evidence="1">The sequence shown here is derived from an EMBL/GenBank/DDBJ whole genome shotgun (WGS) entry which is preliminary data.</text>
</comment>
<organism evidence="1 2">
    <name type="scientific">Seminavis robusta</name>
    <dbReference type="NCBI Taxonomy" id="568900"/>
    <lineage>
        <taxon>Eukaryota</taxon>
        <taxon>Sar</taxon>
        <taxon>Stramenopiles</taxon>
        <taxon>Ochrophyta</taxon>
        <taxon>Bacillariophyta</taxon>
        <taxon>Bacillariophyceae</taxon>
        <taxon>Bacillariophycidae</taxon>
        <taxon>Naviculales</taxon>
        <taxon>Naviculaceae</taxon>
        <taxon>Seminavis</taxon>
    </lineage>
</organism>
<evidence type="ECO:0000313" key="2">
    <source>
        <dbReference type="Proteomes" id="UP001153069"/>
    </source>
</evidence>
<protein>
    <submittedName>
        <fullName evidence="1">Uncharacterized protein</fullName>
    </submittedName>
</protein>
<evidence type="ECO:0000313" key="1">
    <source>
        <dbReference type="EMBL" id="CAB9527062.1"/>
    </source>
</evidence>